<name>A0ABY7C9W7_9BASI</name>
<accession>A0ABY7C9W7</accession>
<dbReference type="GeneID" id="77807181"/>
<protein>
    <recommendedName>
        <fullName evidence="4">3'-5' exonuclease domain-containing protein</fullName>
    </recommendedName>
</protein>
<evidence type="ECO:0000256" key="1">
    <source>
        <dbReference type="SAM" id="MobiDB-lite"/>
    </source>
</evidence>
<feature type="region of interest" description="Disordered" evidence="1">
    <location>
        <begin position="185"/>
        <end position="208"/>
    </location>
</feature>
<dbReference type="Proteomes" id="UP001164743">
    <property type="component" value="Chromosome 2A"/>
</dbReference>
<dbReference type="EMBL" id="CP110422">
    <property type="protein sequence ID" value="WAQ81968.1"/>
    <property type="molecule type" value="Genomic_DNA"/>
</dbReference>
<dbReference type="RefSeq" id="XP_053017523.1">
    <property type="nucleotide sequence ID" value="XM_053166286.1"/>
</dbReference>
<gene>
    <name evidence="2" type="ORF">PtA15_2A281</name>
</gene>
<feature type="region of interest" description="Disordered" evidence="1">
    <location>
        <begin position="230"/>
        <end position="249"/>
    </location>
</feature>
<proteinExistence type="predicted"/>
<organism evidence="2 3">
    <name type="scientific">Puccinia triticina</name>
    <dbReference type="NCBI Taxonomy" id="208348"/>
    <lineage>
        <taxon>Eukaryota</taxon>
        <taxon>Fungi</taxon>
        <taxon>Dikarya</taxon>
        <taxon>Basidiomycota</taxon>
        <taxon>Pucciniomycotina</taxon>
        <taxon>Pucciniomycetes</taxon>
        <taxon>Pucciniales</taxon>
        <taxon>Pucciniaceae</taxon>
        <taxon>Puccinia</taxon>
    </lineage>
</organism>
<evidence type="ECO:0008006" key="4">
    <source>
        <dbReference type="Google" id="ProtNLM"/>
    </source>
</evidence>
<evidence type="ECO:0000313" key="2">
    <source>
        <dbReference type="EMBL" id="WAQ81968.1"/>
    </source>
</evidence>
<keyword evidence="3" id="KW-1185">Reference proteome</keyword>
<sequence length="249" mass="26924">MIAPNSNVTPVFYFDTDLLLDVGESETCPIKFSDKCSVVGFGIVIAKREVSEELVNSTIKNLIVTLQHLDYDPLTKQQIQFKAQYKISGCKNLANTFGLFQLGREALLSGNICGYDKETFMWMINTLAVSIASGHQSTGLIQNLGPGKTPAVRRRPGLISLEDWGSSSLKPIQINDEAAIVSHVPSTSESAPGNGEANHKNYYNTIASTGSKKRTRKDILADAKRAKKDLCAPADAKPLASGNVQGPIP</sequence>
<reference evidence="2" key="1">
    <citation type="submission" date="2022-10" db="EMBL/GenBank/DDBJ databases">
        <title>Puccinia triticina Genome sequencing and assembly.</title>
        <authorList>
            <person name="Li C."/>
        </authorList>
    </citation>
    <scope>NUCLEOTIDE SEQUENCE</scope>
    <source>
        <strain evidence="2">Pt15</strain>
    </source>
</reference>
<evidence type="ECO:0000313" key="3">
    <source>
        <dbReference type="Proteomes" id="UP001164743"/>
    </source>
</evidence>